<keyword evidence="1" id="KW-0812">Transmembrane</keyword>
<dbReference type="PANTHER" id="PTHR36443:SF1">
    <property type="entry name" value="BSR5223 PROTEIN"/>
    <property type="match status" value="1"/>
</dbReference>
<evidence type="ECO:0000313" key="2">
    <source>
        <dbReference type="EMBL" id="QIN82894.1"/>
    </source>
</evidence>
<organism evidence="2 3">
    <name type="scientific">Rubrobacter tropicus</name>
    <dbReference type="NCBI Taxonomy" id="2653851"/>
    <lineage>
        <taxon>Bacteria</taxon>
        <taxon>Bacillati</taxon>
        <taxon>Actinomycetota</taxon>
        <taxon>Rubrobacteria</taxon>
        <taxon>Rubrobacterales</taxon>
        <taxon>Rubrobacteraceae</taxon>
        <taxon>Rubrobacter</taxon>
    </lineage>
</organism>
<dbReference type="KEGG" id="rub:GBA63_09725"/>
<keyword evidence="1" id="KW-0472">Membrane</keyword>
<name>A0A6G8Q8S8_9ACTN</name>
<dbReference type="EMBL" id="CP045119">
    <property type="protein sequence ID" value="QIN82894.1"/>
    <property type="molecule type" value="Genomic_DNA"/>
</dbReference>
<feature type="transmembrane region" description="Helical" evidence="1">
    <location>
        <begin position="12"/>
        <end position="30"/>
    </location>
</feature>
<keyword evidence="1" id="KW-1133">Transmembrane helix</keyword>
<evidence type="ECO:0000313" key="3">
    <source>
        <dbReference type="Proteomes" id="UP000501452"/>
    </source>
</evidence>
<sequence>MSVGFESIGRLLIGGALVLLVLGGLFLLLGRLGMDRLPGDLVFRRGNFTAYFPIGLMILLSIVGTVVLNILLRR</sequence>
<feature type="transmembrane region" description="Helical" evidence="1">
    <location>
        <begin position="50"/>
        <end position="72"/>
    </location>
</feature>
<keyword evidence="3" id="KW-1185">Reference proteome</keyword>
<gene>
    <name evidence="2" type="ORF">GBA63_09725</name>
</gene>
<dbReference type="AlphaFoldDB" id="A0A6G8Q8S8"/>
<proteinExistence type="predicted"/>
<dbReference type="Proteomes" id="UP000501452">
    <property type="component" value="Chromosome"/>
</dbReference>
<dbReference type="PANTHER" id="PTHR36443">
    <property type="entry name" value="BSR5223 PROTEIN"/>
    <property type="match status" value="1"/>
</dbReference>
<accession>A0A6G8Q8S8</accession>
<protein>
    <submittedName>
        <fullName evidence="2">DUF2905 family protein</fullName>
    </submittedName>
</protein>
<dbReference type="InterPro" id="IPR021320">
    <property type="entry name" value="DUF2905"/>
</dbReference>
<dbReference type="Pfam" id="PF11146">
    <property type="entry name" value="DUF2905"/>
    <property type="match status" value="1"/>
</dbReference>
<evidence type="ECO:0000256" key="1">
    <source>
        <dbReference type="SAM" id="Phobius"/>
    </source>
</evidence>
<dbReference type="RefSeq" id="WP_166175658.1">
    <property type="nucleotide sequence ID" value="NZ_CP045119.1"/>
</dbReference>
<reference evidence="2 3" key="1">
    <citation type="submission" date="2019-10" db="EMBL/GenBank/DDBJ databases">
        <title>Rubrobacter sp nov SCSIO 52090 isolated from a deep-sea sediment in the South China Sea.</title>
        <authorList>
            <person name="Chen R.W."/>
        </authorList>
    </citation>
    <scope>NUCLEOTIDE SEQUENCE [LARGE SCALE GENOMIC DNA]</scope>
    <source>
        <strain evidence="2 3">SCSIO 52909</strain>
    </source>
</reference>